<name>A0ABZ2LKP3_9BACT</name>
<dbReference type="InterPro" id="IPR035089">
    <property type="entry name" value="Phage_sheath_subtilisin"/>
</dbReference>
<protein>
    <submittedName>
        <fullName evidence="4">Phage tail sheath subtilisin-like domain-containing protein</fullName>
    </submittedName>
</protein>
<dbReference type="Gene3D" id="3.40.50.11780">
    <property type="match status" value="2"/>
</dbReference>
<sequence length="507" mass="54110">MPVQPTYPGVYIEEISSGVRTITGVSTSIAAFIGWAPKGPTDRAVLVTSFAEYVAAFDGLHADSYLGYAVQSFFVNGGQQAYIVRLVSSGTAKKGEVALPGEEGKSLSLEARSEGEWSKQYGVTSKKTASSRFQLAVHVKPKDGKPVTRVEVFDNLSLDKNDPRYVVSVLEGQSEFVRVKATSTPAIPNDKEEPAFLAGGADGDVLSPDGATSGAFMTALNVRREDGKGGLALLDAVDLFNLLCVPGLSAQEGTAPLEAYCVVRRAFLIVDAGKDASRTDIGGQVEAFGKVNNHAAVYFPWISAPDPLGTVPKDLPPSGFVAGIFARTDGSRGVWKAPAGTEASLVGALGVKSKLTDFQNGLLNPKAVNCIRNFPVYGTVLWGARTVGGADNSGDSDWKYVPVRRTALFIEETLFRALKWVVFEPNDEPLWAQIRLNVGAFMHDLFRQGAFQGSSPQEAYFVKCDKETTTQSDINKGIVNVVVGFAALKPAEFVVVTIQQLAGQIAT</sequence>
<evidence type="ECO:0000259" key="3">
    <source>
        <dbReference type="Pfam" id="PF17482"/>
    </source>
</evidence>
<dbReference type="PANTHER" id="PTHR35861:SF1">
    <property type="entry name" value="PHAGE TAIL SHEATH PROTEIN"/>
    <property type="match status" value="1"/>
</dbReference>
<dbReference type="InterPro" id="IPR020287">
    <property type="entry name" value="Tail_sheath_C"/>
</dbReference>
<evidence type="ECO:0000313" key="4">
    <source>
        <dbReference type="EMBL" id="WXB10438.1"/>
    </source>
</evidence>
<evidence type="ECO:0000313" key="5">
    <source>
        <dbReference type="Proteomes" id="UP001374803"/>
    </source>
</evidence>
<dbReference type="PANTHER" id="PTHR35861">
    <property type="match status" value="1"/>
</dbReference>
<gene>
    <name evidence="4" type="ORF">LVJ94_24820</name>
</gene>
<dbReference type="RefSeq" id="WP_394840113.1">
    <property type="nucleotide sequence ID" value="NZ_CP089929.1"/>
</dbReference>
<organism evidence="4 5">
    <name type="scientific">Pendulispora rubella</name>
    <dbReference type="NCBI Taxonomy" id="2741070"/>
    <lineage>
        <taxon>Bacteria</taxon>
        <taxon>Pseudomonadati</taxon>
        <taxon>Myxococcota</taxon>
        <taxon>Myxococcia</taxon>
        <taxon>Myxococcales</taxon>
        <taxon>Sorangiineae</taxon>
        <taxon>Pendulisporaceae</taxon>
        <taxon>Pendulispora</taxon>
    </lineage>
</organism>
<dbReference type="Proteomes" id="UP001374803">
    <property type="component" value="Chromosome"/>
</dbReference>
<accession>A0ABZ2LKP3</accession>
<evidence type="ECO:0000259" key="2">
    <source>
        <dbReference type="Pfam" id="PF04984"/>
    </source>
</evidence>
<proteinExistence type="inferred from homology"/>
<keyword evidence="5" id="KW-1185">Reference proteome</keyword>
<dbReference type="InterPro" id="IPR052042">
    <property type="entry name" value="Tail_sheath_structural"/>
</dbReference>
<dbReference type="EMBL" id="CP089983">
    <property type="protein sequence ID" value="WXB10438.1"/>
    <property type="molecule type" value="Genomic_DNA"/>
</dbReference>
<feature type="domain" description="Tail sheath protein C-terminal" evidence="3">
    <location>
        <begin position="395"/>
        <end position="499"/>
    </location>
</feature>
<dbReference type="Pfam" id="PF17482">
    <property type="entry name" value="Phage_sheath_1C"/>
    <property type="match status" value="1"/>
</dbReference>
<feature type="domain" description="Tail sheath protein subtilisin-like" evidence="2">
    <location>
        <begin position="239"/>
        <end position="386"/>
    </location>
</feature>
<evidence type="ECO:0000256" key="1">
    <source>
        <dbReference type="ARBA" id="ARBA00008005"/>
    </source>
</evidence>
<comment type="similarity">
    <text evidence="1">Belongs to the myoviridae tail sheath protein family.</text>
</comment>
<dbReference type="Pfam" id="PF04984">
    <property type="entry name" value="Phage_sheath_1"/>
    <property type="match status" value="1"/>
</dbReference>
<reference evidence="4" key="1">
    <citation type="submission" date="2021-12" db="EMBL/GenBank/DDBJ databases">
        <title>Discovery of the Pendulisporaceae a myxobacterial family with distinct sporulation behavior and unique specialized metabolism.</title>
        <authorList>
            <person name="Garcia R."/>
            <person name="Popoff A."/>
            <person name="Bader C.D."/>
            <person name="Loehr J."/>
            <person name="Walesch S."/>
            <person name="Walt C."/>
            <person name="Boldt J."/>
            <person name="Bunk B."/>
            <person name="Haeckl F.J.F.P.J."/>
            <person name="Gunesch A.P."/>
            <person name="Birkelbach J."/>
            <person name="Nuebel U."/>
            <person name="Pietschmann T."/>
            <person name="Bach T."/>
            <person name="Mueller R."/>
        </authorList>
    </citation>
    <scope>NUCLEOTIDE SEQUENCE</scope>
    <source>
        <strain evidence="4">MSr11367</strain>
    </source>
</reference>